<dbReference type="AlphaFoldDB" id="A0AAQ3K4V4"/>
<keyword evidence="2" id="KW-1185">Reference proteome</keyword>
<gene>
    <name evidence="1" type="ORF">Cni_G09888</name>
</gene>
<evidence type="ECO:0008006" key="3">
    <source>
        <dbReference type="Google" id="ProtNLM"/>
    </source>
</evidence>
<dbReference type="EMBL" id="CP136892">
    <property type="protein sequence ID" value="WOL01174.1"/>
    <property type="molecule type" value="Genomic_DNA"/>
</dbReference>
<dbReference type="PANTHER" id="PTHR33116:SF78">
    <property type="entry name" value="OS12G0587133 PROTEIN"/>
    <property type="match status" value="1"/>
</dbReference>
<evidence type="ECO:0000313" key="2">
    <source>
        <dbReference type="Proteomes" id="UP001327560"/>
    </source>
</evidence>
<dbReference type="Proteomes" id="UP001327560">
    <property type="component" value="Chromosome 3"/>
</dbReference>
<proteinExistence type="predicted"/>
<accession>A0AAQ3K4V4</accession>
<dbReference type="PANTHER" id="PTHR33116">
    <property type="entry name" value="REVERSE TRANSCRIPTASE ZINC-BINDING DOMAIN-CONTAINING PROTEIN-RELATED-RELATED"/>
    <property type="match status" value="1"/>
</dbReference>
<sequence>MTDVFEVIKGAKKFKAPEPDGITMEFFKRFCPAIGNLVLDILLEIQVAPYLLSHINKANIILIPKVQGANEATSFRPISLENSIVKIFSKLLANQFAVFMPNLIDNKQVTDVLSRLVTKVAANGIVSGALNNILEGGITHILFADDLLMFSSASEDSLKKFSLLLKSFDLCTGLKMNTLKTKVLHIEGDLAHTESAAGILGYSTGSFPFDYLGLPLQTENLTRADWTKVITKMDSKHASWQGSLLSLAGRLTLMNSVLTSQASYFLSIFKAPVWVTKQIDRRRKTFFWRET</sequence>
<reference evidence="1 2" key="1">
    <citation type="submission" date="2023-10" db="EMBL/GenBank/DDBJ databases">
        <title>Chromosome-scale genome assembly provides insights into flower coloration mechanisms of Canna indica.</title>
        <authorList>
            <person name="Li C."/>
        </authorList>
    </citation>
    <scope>NUCLEOTIDE SEQUENCE [LARGE SCALE GENOMIC DNA]</scope>
    <source>
        <tissue evidence="1">Flower</tissue>
    </source>
</reference>
<name>A0AAQ3K4V4_9LILI</name>
<organism evidence="1 2">
    <name type="scientific">Canna indica</name>
    <name type="common">Indian-shot</name>
    <dbReference type="NCBI Taxonomy" id="4628"/>
    <lineage>
        <taxon>Eukaryota</taxon>
        <taxon>Viridiplantae</taxon>
        <taxon>Streptophyta</taxon>
        <taxon>Embryophyta</taxon>
        <taxon>Tracheophyta</taxon>
        <taxon>Spermatophyta</taxon>
        <taxon>Magnoliopsida</taxon>
        <taxon>Liliopsida</taxon>
        <taxon>Zingiberales</taxon>
        <taxon>Cannaceae</taxon>
        <taxon>Canna</taxon>
    </lineage>
</organism>
<evidence type="ECO:0000313" key="1">
    <source>
        <dbReference type="EMBL" id="WOL01174.1"/>
    </source>
</evidence>
<protein>
    <recommendedName>
        <fullName evidence="3">Reverse transcriptase domain-containing protein</fullName>
    </recommendedName>
</protein>